<dbReference type="Gene3D" id="1.10.287.470">
    <property type="entry name" value="Helix hairpin bin"/>
    <property type="match status" value="1"/>
</dbReference>
<feature type="domain" description="Multidrug resistance protein MdtA-like beta-barrel" evidence="12">
    <location>
        <begin position="231"/>
        <end position="315"/>
    </location>
</feature>
<evidence type="ECO:0000259" key="13">
    <source>
        <dbReference type="Pfam" id="PF25967"/>
    </source>
</evidence>
<dbReference type="InterPro" id="IPR058625">
    <property type="entry name" value="MdtA-like_BSH"/>
</dbReference>
<dbReference type="InterPro" id="IPR058624">
    <property type="entry name" value="MdtA-like_HH"/>
</dbReference>
<dbReference type="Pfam" id="PF25967">
    <property type="entry name" value="RND-MFP_C"/>
    <property type="match status" value="1"/>
</dbReference>
<feature type="coiled-coil region" evidence="7">
    <location>
        <begin position="125"/>
        <end position="152"/>
    </location>
</feature>
<dbReference type="InterPro" id="IPR058626">
    <property type="entry name" value="MdtA-like_b-barrel"/>
</dbReference>
<comment type="subcellular location">
    <subcellularLocation>
        <location evidence="1">Cell membrane</location>
    </subcellularLocation>
</comment>
<reference evidence="14 15" key="1">
    <citation type="submission" date="2017-10" db="EMBL/GenBank/DDBJ databases">
        <title>Two draft genome sequences of Pusillimonas sp. strains isolated from a nitrate- and radionuclide-contaminated groundwater in Russia.</title>
        <authorList>
            <person name="Grouzdev D.S."/>
            <person name="Tourova T.P."/>
            <person name="Goeva M.A."/>
            <person name="Babich T.L."/>
            <person name="Sokolova D.S."/>
            <person name="Abdullin R."/>
            <person name="Poltaraus A.B."/>
            <person name="Toshchakov S.V."/>
            <person name="Nazina T.N."/>
        </authorList>
    </citation>
    <scope>NUCLEOTIDE SEQUENCE [LARGE SCALE GENOMIC DNA]</scope>
    <source>
        <strain evidence="14 15">JR1/69-3-13</strain>
    </source>
</reference>
<sequence length="427" mass="45645">MSESSSEPSRRRGGLWLWAILLVLAIAGGYWFFAKGSTAPANQGGQSMRRGMPAGMPVPVRLATVETGPIDHTLKAIGTVTAFNTVTVRSRVDGELQKIAFRDGQKVQEGDLLAQIDPRSYQVELDQALGQQTQNEAQLKNAQRDLQRYQLLFKQSSIAKQQVDAQAALVQQFLGSRKSDQAAVDSAALQLSFTRIIAPISGRLGLRKLDQGNMINASNTDGLVVITQTQPISVMFTLPQAQLPDVQEKIRAGQTLAVELYDRDDIRKIATGELMALDNQIDVATGTVRLKARFANEDESLFPNQFVNVRLRVGTAQSLVVPTMAVQQGSIGAFVYVVDDESKVHVQAIVIGRVDGRRVAVASGLTAGQRVVVEGLDRLREGAKVEVVSDTAATPAGPDDSAASKARAPRTGAPAAGAPVSGAPSAQ</sequence>
<dbReference type="Gene3D" id="2.40.420.20">
    <property type="match status" value="1"/>
</dbReference>
<dbReference type="PANTHER" id="PTHR30469:SF12">
    <property type="entry name" value="MULTIDRUG RESISTANCE PROTEIN MDTA"/>
    <property type="match status" value="1"/>
</dbReference>
<comment type="caution">
    <text evidence="14">The sequence shown here is derived from an EMBL/GenBank/DDBJ whole genome shotgun (WGS) entry which is preliminary data.</text>
</comment>
<dbReference type="AlphaFoldDB" id="A0A2N4U1B2"/>
<dbReference type="InterPro" id="IPR006143">
    <property type="entry name" value="RND_pump_MFP"/>
</dbReference>
<evidence type="ECO:0000256" key="9">
    <source>
        <dbReference type="SAM" id="Phobius"/>
    </source>
</evidence>
<evidence type="ECO:0000313" key="15">
    <source>
        <dbReference type="Proteomes" id="UP000234190"/>
    </source>
</evidence>
<dbReference type="GO" id="GO:0015562">
    <property type="term" value="F:efflux transmembrane transporter activity"/>
    <property type="evidence" value="ECO:0007669"/>
    <property type="project" value="TreeGrafter"/>
</dbReference>
<dbReference type="RefSeq" id="WP_102074944.1">
    <property type="nucleotide sequence ID" value="NZ_PDNW01000015.1"/>
</dbReference>
<evidence type="ECO:0000256" key="3">
    <source>
        <dbReference type="ARBA" id="ARBA00022448"/>
    </source>
</evidence>
<dbReference type="NCBIfam" id="TIGR01730">
    <property type="entry name" value="RND_mfp"/>
    <property type="match status" value="1"/>
</dbReference>
<dbReference type="Gene3D" id="2.40.30.170">
    <property type="match status" value="1"/>
</dbReference>
<keyword evidence="7" id="KW-0175">Coiled coil</keyword>
<dbReference type="GO" id="GO:1990281">
    <property type="term" value="C:efflux pump complex"/>
    <property type="evidence" value="ECO:0007669"/>
    <property type="project" value="TreeGrafter"/>
</dbReference>
<feature type="domain" description="Multidrug resistance protein MdtA-like barrel-sandwich hybrid" evidence="11">
    <location>
        <begin position="84"/>
        <end position="227"/>
    </location>
</feature>
<gene>
    <name evidence="14" type="ORF">CR159_15830</name>
</gene>
<keyword evidence="4" id="KW-1003">Cell membrane</keyword>
<dbReference type="OrthoDB" id="9783047at2"/>
<evidence type="ECO:0000256" key="5">
    <source>
        <dbReference type="ARBA" id="ARBA00022519"/>
    </source>
</evidence>
<feature type="transmembrane region" description="Helical" evidence="9">
    <location>
        <begin position="15"/>
        <end position="33"/>
    </location>
</feature>
<name>A0A2N4U1B2_9BURK</name>
<feature type="region of interest" description="Disordered" evidence="8">
    <location>
        <begin position="388"/>
        <end position="427"/>
    </location>
</feature>
<keyword evidence="15" id="KW-1185">Reference proteome</keyword>
<dbReference type="Pfam" id="PF25876">
    <property type="entry name" value="HH_MFP_RND"/>
    <property type="match status" value="1"/>
</dbReference>
<dbReference type="GO" id="GO:0030313">
    <property type="term" value="C:cell envelope"/>
    <property type="evidence" value="ECO:0007669"/>
    <property type="project" value="UniProtKB-SubCell"/>
</dbReference>
<comment type="similarity">
    <text evidence="2">Belongs to the membrane fusion protein (MFP) (TC 8.A.1) family.</text>
</comment>
<dbReference type="Gene3D" id="2.40.50.100">
    <property type="match status" value="1"/>
</dbReference>
<keyword evidence="6 9" id="KW-0472">Membrane</keyword>
<dbReference type="InterPro" id="IPR058627">
    <property type="entry name" value="MdtA-like_C"/>
</dbReference>
<feature type="domain" description="Multidrug resistance protein MdtA-like alpha-helical hairpin" evidence="10">
    <location>
        <begin position="124"/>
        <end position="194"/>
    </location>
</feature>
<dbReference type="SUPFAM" id="SSF111369">
    <property type="entry name" value="HlyD-like secretion proteins"/>
    <property type="match status" value="1"/>
</dbReference>
<dbReference type="Proteomes" id="UP000234190">
    <property type="component" value="Unassembled WGS sequence"/>
</dbReference>
<dbReference type="Pfam" id="PF25944">
    <property type="entry name" value="Beta-barrel_RND"/>
    <property type="match status" value="1"/>
</dbReference>
<organism evidence="14 15">
    <name type="scientific">Pollutimonas subterranea</name>
    <dbReference type="NCBI Taxonomy" id="2045210"/>
    <lineage>
        <taxon>Bacteria</taxon>
        <taxon>Pseudomonadati</taxon>
        <taxon>Pseudomonadota</taxon>
        <taxon>Betaproteobacteria</taxon>
        <taxon>Burkholderiales</taxon>
        <taxon>Alcaligenaceae</taxon>
        <taxon>Pollutimonas</taxon>
    </lineage>
</organism>
<evidence type="ECO:0000256" key="1">
    <source>
        <dbReference type="ARBA" id="ARBA00004236"/>
    </source>
</evidence>
<evidence type="ECO:0000259" key="10">
    <source>
        <dbReference type="Pfam" id="PF25876"/>
    </source>
</evidence>
<dbReference type="EMBL" id="PDNW01000015">
    <property type="protein sequence ID" value="PLC48812.1"/>
    <property type="molecule type" value="Genomic_DNA"/>
</dbReference>
<evidence type="ECO:0000259" key="11">
    <source>
        <dbReference type="Pfam" id="PF25917"/>
    </source>
</evidence>
<keyword evidence="9" id="KW-0812">Transmembrane</keyword>
<evidence type="ECO:0000256" key="6">
    <source>
        <dbReference type="ARBA" id="ARBA00023136"/>
    </source>
</evidence>
<protein>
    <submittedName>
        <fullName evidence="14">Multidrug transporter subunit MdtA</fullName>
    </submittedName>
</protein>
<keyword evidence="5" id="KW-0997">Cell inner membrane</keyword>
<dbReference type="Pfam" id="PF25917">
    <property type="entry name" value="BSH_RND"/>
    <property type="match status" value="1"/>
</dbReference>
<accession>A0A2N4U1B2</accession>
<evidence type="ECO:0000256" key="8">
    <source>
        <dbReference type="SAM" id="MobiDB-lite"/>
    </source>
</evidence>
<evidence type="ECO:0000256" key="4">
    <source>
        <dbReference type="ARBA" id="ARBA00022475"/>
    </source>
</evidence>
<evidence type="ECO:0000259" key="12">
    <source>
        <dbReference type="Pfam" id="PF25944"/>
    </source>
</evidence>
<dbReference type="NCBIfam" id="NF008589">
    <property type="entry name" value="PRK11556.1"/>
    <property type="match status" value="1"/>
</dbReference>
<evidence type="ECO:0000256" key="2">
    <source>
        <dbReference type="ARBA" id="ARBA00009477"/>
    </source>
</evidence>
<dbReference type="PANTHER" id="PTHR30469">
    <property type="entry name" value="MULTIDRUG RESISTANCE PROTEIN MDTA"/>
    <property type="match status" value="1"/>
</dbReference>
<feature type="domain" description="Multidrug resistance protein MdtA-like C-terminal permuted SH3" evidence="13">
    <location>
        <begin position="318"/>
        <end position="378"/>
    </location>
</feature>
<proteinExistence type="inferred from homology"/>
<keyword evidence="9" id="KW-1133">Transmembrane helix</keyword>
<evidence type="ECO:0000313" key="14">
    <source>
        <dbReference type="EMBL" id="PLC48812.1"/>
    </source>
</evidence>
<feature type="compositionally biased region" description="Low complexity" evidence="8">
    <location>
        <begin position="409"/>
        <end position="427"/>
    </location>
</feature>
<evidence type="ECO:0000256" key="7">
    <source>
        <dbReference type="SAM" id="Coils"/>
    </source>
</evidence>
<dbReference type="FunFam" id="2.40.420.20:FF:000001">
    <property type="entry name" value="Efflux RND transporter periplasmic adaptor subunit"/>
    <property type="match status" value="1"/>
</dbReference>
<keyword evidence="3" id="KW-0813">Transport</keyword>